<organism evidence="1">
    <name type="scientific">Zea mays</name>
    <name type="common">Maize</name>
    <dbReference type="NCBI Taxonomy" id="4577"/>
    <lineage>
        <taxon>Eukaryota</taxon>
        <taxon>Viridiplantae</taxon>
        <taxon>Streptophyta</taxon>
        <taxon>Embryophyta</taxon>
        <taxon>Tracheophyta</taxon>
        <taxon>Spermatophyta</taxon>
        <taxon>Magnoliopsida</taxon>
        <taxon>Liliopsida</taxon>
        <taxon>Poales</taxon>
        <taxon>Poaceae</taxon>
        <taxon>PACMAD clade</taxon>
        <taxon>Panicoideae</taxon>
        <taxon>Andropogonodae</taxon>
        <taxon>Andropogoneae</taxon>
        <taxon>Tripsacinae</taxon>
        <taxon>Zea</taxon>
    </lineage>
</organism>
<evidence type="ECO:0000313" key="1">
    <source>
        <dbReference type="EMBL" id="PWZ52300.1"/>
    </source>
</evidence>
<protein>
    <submittedName>
        <fullName evidence="1">Uncharacterized protein</fullName>
    </submittedName>
</protein>
<proteinExistence type="predicted"/>
<gene>
    <name evidence="1" type="ORF">Zm00014a_033572</name>
</gene>
<sequence length="96" mass="11062">MAKLNRFVILENEGPQEIFDRLMVIVGKIRGLAGQDINDHKVVKIMLEAYSARNEVVVTLIRDKKRFDMFTPSVVLGRILTFDMQREEASEIRKIG</sequence>
<reference evidence="1" key="1">
    <citation type="journal article" date="2018" name="Nat. Genet.">
        <title>Extensive intraspecific gene order and gene structural variations between Mo17 and other maize genomes.</title>
        <authorList>
            <person name="Sun S."/>
            <person name="Zhou Y."/>
            <person name="Chen J."/>
            <person name="Shi J."/>
            <person name="Zhao H."/>
            <person name="Zhao H."/>
            <person name="Song W."/>
            <person name="Zhang M."/>
            <person name="Cui Y."/>
            <person name="Dong X."/>
            <person name="Liu H."/>
            <person name="Ma X."/>
            <person name="Jiao Y."/>
            <person name="Wang B."/>
            <person name="Wei X."/>
            <person name="Stein J.C."/>
            <person name="Glaubitz J.C."/>
            <person name="Lu F."/>
            <person name="Yu G."/>
            <person name="Liang C."/>
            <person name="Fengler K."/>
            <person name="Li B."/>
            <person name="Rafalski A."/>
            <person name="Schnable P.S."/>
            <person name="Ware D.H."/>
            <person name="Buckler E.S."/>
            <person name="Lai J."/>
        </authorList>
    </citation>
    <scope>NUCLEOTIDE SEQUENCE [LARGE SCALE GENOMIC DNA]</scope>
    <source>
        <tissue evidence="1">Seedling</tissue>
    </source>
</reference>
<accession>A0A317Y0X4</accession>
<dbReference type="Proteomes" id="UP000251960">
    <property type="component" value="Chromosome 1"/>
</dbReference>
<comment type="caution">
    <text evidence="1">The sequence shown here is derived from an EMBL/GenBank/DDBJ whole genome shotgun (WGS) entry which is preliminary data.</text>
</comment>
<name>A0A317Y0X4_MAIZE</name>
<dbReference type="AlphaFoldDB" id="A0A317Y0X4"/>
<dbReference type="EMBL" id="NCVQ01000001">
    <property type="protein sequence ID" value="PWZ52300.1"/>
    <property type="molecule type" value="Genomic_DNA"/>
</dbReference>